<reference evidence="1 2" key="1">
    <citation type="submission" date="2023-01" db="EMBL/GenBank/DDBJ databases">
        <title>Complete genome sequence of Marinomonas pontica strain 200518_36.</title>
        <authorList>
            <person name="Ueki S."/>
            <person name="Gajardo G."/>
            <person name="Maruyama F."/>
        </authorList>
    </citation>
    <scope>NUCLEOTIDE SEQUENCE [LARGE SCALE GENOMIC DNA]</scope>
    <source>
        <strain evidence="1 2">200518_36</strain>
    </source>
</reference>
<protein>
    <submittedName>
        <fullName evidence="1">Uncharacterized protein</fullName>
    </submittedName>
</protein>
<evidence type="ECO:0000313" key="1">
    <source>
        <dbReference type="EMBL" id="BDX02945.1"/>
    </source>
</evidence>
<gene>
    <name evidence="1" type="ORF">MACH16_16930</name>
</gene>
<evidence type="ECO:0000313" key="2">
    <source>
        <dbReference type="Proteomes" id="UP001307608"/>
    </source>
</evidence>
<dbReference type="Proteomes" id="UP001307608">
    <property type="component" value="Chromosome"/>
</dbReference>
<name>A0ABM8FD14_9GAMM</name>
<organism evidence="1 2">
    <name type="scientific">Marinomonas pontica</name>
    <dbReference type="NCBI Taxonomy" id="264739"/>
    <lineage>
        <taxon>Bacteria</taxon>
        <taxon>Pseudomonadati</taxon>
        <taxon>Pseudomonadota</taxon>
        <taxon>Gammaproteobacteria</taxon>
        <taxon>Oceanospirillales</taxon>
        <taxon>Oceanospirillaceae</taxon>
        <taxon>Marinomonas</taxon>
    </lineage>
</organism>
<keyword evidence="2" id="KW-1185">Reference proteome</keyword>
<proteinExistence type="predicted"/>
<dbReference type="EMBL" id="AP027271">
    <property type="protein sequence ID" value="BDX02945.1"/>
    <property type="molecule type" value="Genomic_DNA"/>
</dbReference>
<sequence length="49" mass="5988">MMWRENVKAWINVLYKAARLSDKYTIQDNNAHEEWHGWDAWVTIDKHSE</sequence>
<accession>A0ABM8FD14</accession>